<dbReference type="InterPro" id="IPR009010">
    <property type="entry name" value="Asp_de-COase-like_dom_sf"/>
</dbReference>
<feature type="region of interest" description="Disordered" evidence="1">
    <location>
        <begin position="115"/>
        <end position="134"/>
    </location>
</feature>
<reference evidence="3 4" key="1">
    <citation type="submission" date="2016-12" db="EMBL/GenBank/DDBJ databases">
        <title>Study of bacterial adaptation to deep sea.</title>
        <authorList>
            <person name="Song J."/>
            <person name="Yoshizawa S."/>
            <person name="Kogure K."/>
        </authorList>
    </citation>
    <scope>NUCLEOTIDE SEQUENCE [LARGE SCALE GENOMIC DNA]</scope>
    <source>
        <strain evidence="3 4">SAORIC-165</strain>
    </source>
</reference>
<dbReference type="AlphaFoldDB" id="A0A2S7U2J1"/>
<keyword evidence="4" id="KW-1185">Reference proteome</keyword>
<protein>
    <recommendedName>
        <fullName evidence="2">Molybdopterin dinucleotide-binding domain-containing protein</fullName>
    </recommendedName>
</protein>
<organism evidence="3 4">
    <name type="scientific">Rubritalea profundi</name>
    <dbReference type="NCBI Taxonomy" id="1658618"/>
    <lineage>
        <taxon>Bacteria</taxon>
        <taxon>Pseudomonadati</taxon>
        <taxon>Verrucomicrobiota</taxon>
        <taxon>Verrucomicrobiia</taxon>
        <taxon>Verrucomicrobiales</taxon>
        <taxon>Rubritaleaceae</taxon>
        <taxon>Rubritalea</taxon>
    </lineage>
</organism>
<evidence type="ECO:0000259" key="2">
    <source>
        <dbReference type="Pfam" id="PF01568"/>
    </source>
</evidence>
<proteinExistence type="predicted"/>
<evidence type="ECO:0000256" key="1">
    <source>
        <dbReference type="SAM" id="MobiDB-lite"/>
    </source>
</evidence>
<dbReference type="GO" id="GO:0043546">
    <property type="term" value="F:molybdopterin cofactor binding"/>
    <property type="evidence" value="ECO:0007669"/>
    <property type="project" value="InterPro"/>
</dbReference>
<dbReference type="GO" id="GO:0016491">
    <property type="term" value="F:oxidoreductase activity"/>
    <property type="evidence" value="ECO:0007669"/>
    <property type="project" value="InterPro"/>
</dbReference>
<name>A0A2S7U2J1_9BACT</name>
<evidence type="ECO:0000313" key="4">
    <source>
        <dbReference type="Proteomes" id="UP000239907"/>
    </source>
</evidence>
<gene>
    <name evidence="3" type="ORF">BSZ32_07695</name>
</gene>
<dbReference type="EMBL" id="MQWA01000001">
    <property type="protein sequence ID" value="PQJ28403.1"/>
    <property type="molecule type" value="Genomic_DNA"/>
</dbReference>
<comment type="caution">
    <text evidence="3">The sequence shown here is derived from an EMBL/GenBank/DDBJ whole genome shotgun (WGS) entry which is preliminary data.</text>
</comment>
<feature type="domain" description="Molybdopterin dinucleotide-binding" evidence="2">
    <location>
        <begin position="40"/>
        <end position="110"/>
    </location>
</feature>
<accession>A0A2S7U2J1</accession>
<dbReference type="InterPro" id="IPR006657">
    <property type="entry name" value="MoPterin_dinucl-bd_dom"/>
</dbReference>
<dbReference type="SUPFAM" id="SSF50692">
    <property type="entry name" value="ADC-like"/>
    <property type="match status" value="1"/>
</dbReference>
<sequence>MKKKDDNSAWFTEIPPAFTPENDKLLALPRHQIFGTEELSNQSSSVAERIPIPAIGLNPQEAAKRKLKEGSTVTITANNNEHKLSLTITPELPIGTAALPTNIVEANTLIGVRLGEEESASSNKQSADFRSTPK</sequence>
<feature type="compositionally biased region" description="Polar residues" evidence="1">
    <location>
        <begin position="120"/>
        <end position="134"/>
    </location>
</feature>
<dbReference type="RefSeq" id="WP_165788723.1">
    <property type="nucleotide sequence ID" value="NZ_MQWA01000001.1"/>
</dbReference>
<dbReference type="Pfam" id="PF01568">
    <property type="entry name" value="Molydop_binding"/>
    <property type="match status" value="1"/>
</dbReference>
<evidence type="ECO:0000313" key="3">
    <source>
        <dbReference type="EMBL" id="PQJ28403.1"/>
    </source>
</evidence>
<dbReference type="Proteomes" id="UP000239907">
    <property type="component" value="Unassembled WGS sequence"/>
</dbReference>
<dbReference type="Gene3D" id="2.40.40.20">
    <property type="match status" value="1"/>
</dbReference>